<dbReference type="InterPro" id="IPR003615">
    <property type="entry name" value="HNH_nuc"/>
</dbReference>
<gene>
    <name evidence="2" type="ORF">BDN70DRAFT_908635</name>
</gene>
<organism evidence="2 3">
    <name type="scientific">Pholiota conissans</name>
    <dbReference type="NCBI Taxonomy" id="109636"/>
    <lineage>
        <taxon>Eukaryota</taxon>
        <taxon>Fungi</taxon>
        <taxon>Dikarya</taxon>
        <taxon>Basidiomycota</taxon>
        <taxon>Agaricomycotina</taxon>
        <taxon>Agaricomycetes</taxon>
        <taxon>Agaricomycetidae</taxon>
        <taxon>Agaricales</taxon>
        <taxon>Agaricineae</taxon>
        <taxon>Strophariaceae</taxon>
        <taxon>Pholiota</taxon>
    </lineage>
</organism>
<evidence type="ECO:0000259" key="1">
    <source>
        <dbReference type="Pfam" id="PF13391"/>
    </source>
</evidence>
<keyword evidence="3" id="KW-1185">Reference proteome</keyword>
<evidence type="ECO:0000313" key="2">
    <source>
        <dbReference type="EMBL" id="KAF9474129.1"/>
    </source>
</evidence>
<dbReference type="EMBL" id="MU155395">
    <property type="protein sequence ID" value="KAF9474129.1"/>
    <property type="molecule type" value="Genomic_DNA"/>
</dbReference>
<accession>A0A9P6CVG1</accession>
<reference evidence="2" key="1">
    <citation type="submission" date="2020-11" db="EMBL/GenBank/DDBJ databases">
        <authorList>
            <consortium name="DOE Joint Genome Institute"/>
            <person name="Ahrendt S."/>
            <person name="Riley R."/>
            <person name="Andreopoulos W."/>
            <person name="Labutti K."/>
            <person name="Pangilinan J."/>
            <person name="Ruiz-Duenas F.J."/>
            <person name="Barrasa J.M."/>
            <person name="Sanchez-Garcia M."/>
            <person name="Camarero S."/>
            <person name="Miyauchi S."/>
            <person name="Serrano A."/>
            <person name="Linde D."/>
            <person name="Babiker R."/>
            <person name="Drula E."/>
            <person name="Ayuso-Fernandez I."/>
            <person name="Pacheco R."/>
            <person name="Padilla G."/>
            <person name="Ferreira P."/>
            <person name="Barriuso J."/>
            <person name="Kellner H."/>
            <person name="Castanera R."/>
            <person name="Alfaro M."/>
            <person name="Ramirez L."/>
            <person name="Pisabarro A.G."/>
            <person name="Kuo A."/>
            <person name="Tritt A."/>
            <person name="Lipzen A."/>
            <person name="He G."/>
            <person name="Yan M."/>
            <person name="Ng V."/>
            <person name="Cullen D."/>
            <person name="Martin F."/>
            <person name="Rosso M.-N."/>
            <person name="Henrissat B."/>
            <person name="Hibbett D."/>
            <person name="Martinez A.T."/>
            <person name="Grigoriev I.V."/>
        </authorList>
    </citation>
    <scope>NUCLEOTIDE SEQUENCE</scope>
    <source>
        <strain evidence="2">CIRM-BRFM 674</strain>
    </source>
</reference>
<feature type="domain" description="HNH nuclease" evidence="1">
    <location>
        <begin position="52"/>
        <end position="117"/>
    </location>
</feature>
<dbReference type="Proteomes" id="UP000807469">
    <property type="component" value="Unassembled WGS sequence"/>
</dbReference>
<evidence type="ECO:0000313" key="3">
    <source>
        <dbReference type="Proteomes" id="UP000807469"/>
    </source>
</evidence>
<dbReference type="Pfam" id="PF13391">
    <property type="entry name" value="HNH_2"/>
    <property type="match status" value="1"/>
</dbReference>
<dbReference type="OrthoDB" id="2124139at2759"/>
<dbReference type="AlphaFoldDB" id="A0A9P6CVG1"/>
<proteinExistence type="predicted"/>
<comment type="caution">
    <text evidence="2">The sequence shown here is derived from an EMBL/GenBank/DDBJ whole genome shotgun (WGS) entry which is preliminary data.</text>
</comment>
<sequence length="285" mass="32216">MAPLPPFPLPLPSNRPPSGFGWEECDMSVISTTTACNVDIDKRDTLLGRPRCVICELNVTILLRQCHIIKNSEPEIWSNLKARGWIPSHAKAHPRHEPPNGLLMSSHRHILFDAYAFFNTFPPRCEKQIQKFVLINYSNEPILQQFHGKAIALDVKARRASFTPLFILHEMLVHGFHPFESIEPSMPDDYPWQDWILSCSITPNEDYDNNISVQSLPQFQPTTMSTGNTSVGHRLALNEDVSADILTATRESPSWKACQVEDTSWPGTAEENIEKYVSSIGKPDL</sequence>
<name>A0A9P6CVG1_9AGAR</name>
<protein>
    <recommendedName>
        <fullName evidence="1">HNH nuclease domain-containing protein</fullName>
    </recommendedName>
</protein>